<gene>
    <name evidence="1" type="ORF">OFLC_LOCUS587</name>
</gene>
<dbReference type="AlphaFoldDB" id="A0A183GZC7"/>
<proteinExistence type="predicted"/>
<keyword evidence="2" id="KW-1185">Reference proteome</keyword>
<dbReference type="InterPro" id="IPR029055">
    <property type="entry name" value="Ntn_hydrolases_N"/>
</dbReference>
<dbReference type="EMBL" id="UZAJ01000204">
    <property type="protein sequence ID" value="VDO26320.1"/>
    <property type="molecule type" value="Genomic_DNA"/>
</dbReference>
<dbReference type="Gene3D" id="3.60.20.10">
    <property type="entry name" value="Glutamine Phosphoribosylpyrophosphate, subunit 1, domain 1"/>
    <property type="match status" value="1"/>
</dbReference>
<name>A0A183GZC7_9BILA</name>
<reference evidence="1 2" key="2">
    <citation type="submission" date="2018-11" db="EMBL/GenBank/DDBJ databases">
        <authorList>
            <consortium name="Pathogen Informatics"/>
        </authorList>
    </citation>
    <scope>NUCLEOTIDE SEQUENCE [LARGE SCALE GENOMIC DNA]</scope>
</reference>
<dbReference type="Proteomes" id="UP000267606">
    <property type="component" value="Unassembled WGS sequence"/>
</dbReference>
<evidence type="ECO:0000313" key="1">
    <source>
        <dbReference type="EMBL" id="VDO26320.1"/>
    </source>
</evidence>
<dbReference type="STRING" id="387005.A0A183GZC7"/>
<organism evidence="3">
    <name type="scientific">Onchocerca flexuosa</name>
    <dbReference type="NCBI Taxonomy" id="387005"/>
    <lineage>
        <taxon>Eukaryota</taxon>
        <taxon>Metazoa</taxon>
        <taxon>Ecdysozoa</taxon>
        <taxon>Nematoda</taxon>
        <taxon>Chromadorea</taxon>
        <taxon>Rhabditida</taxon>
        <taxon>Spirurina</taxon>
        <taxon>Spiruromorpha</taxon>
        <taxon>Filarioidea</taxon>
        <taxon>Onchocercidae</taxon>
        <taxon>Onchocerca</taxon>
    </lineage>
</organism>
<evidence type="ECO:0000313" key="3">
    <source>
        <dbReference type="WBParaSite" id="OFLC_0000058601-mRNA-1"/>
    </source>
</evidence>
<reference evidence="3" key="1">
    <citation type="submission" date="2016-06" db="UniProtKB">
        <authorList>
            <consortium name="WormBaseParasite"/>
        </authorList>
    </citation>
    <scope>IDENTIFICATION</scope>
</reference>
<evidence type="ECO:0000313" key="2">
    <source>
        <dbReference type="Proteomes" id="UP000267606"/>
    </source>
</evidence>
<sequence length="61" mass="6773">MSLVEAEKVALSILKQVMEEKLTSSNVEIVAITPVKDSKGRLTGKFERLSKERLDTLVAEL</sequence>
<accession>A0A183GZC7</accession>
<dbReference type="WBParaSite" id="OFLC_0000058601-mRNA-1">
    <property type="protein sequence ID" value="OFLC_0000058601-mRNA-1"/>
    <property type="gene ID" value="OFLC_0000058601"/>
</dbReference>
<protein>
    <submittedName>
        <fullName evidence="3">Jag_N domain-containing protein</fullName>
    </submittedName>
</protein>